<organism evidence="4 5">
    <name type="scientific">Tenacibaculum caenipelagi</name>
    <dbReference type="NCBI Taxonomy" id="1325435"/>
    <lineage>
        <taxon>Bacteria</taxon>
        <taxon>Pseudomonadati</taxon>
        <taxon>Bacteroidota</taxon>
        <taxon>Flavobacteriia</taxon>
        <taxon>Flavobacteriales</taxon>
        <taxon>Flavobacteriaceae</taxon>
        <taxon>Tenacibaculum</taxon>
    </lineage>
</organism>
<evidence type="ECO:0000259" key="3">
    <source>
        <dbReference type="Pfam" id="PF14257"/>
    </source>
</evidence>
<comment type="caution">
    <text evidence="4">The sequence shown here is derived from an EMBL/GenBank/DDBJ whole genome shotgun (WGS) entry which is preliminary data.</text>
</comment>
<evidence type="ECO:0000256" key="2">
    <source>
        <dbReference type="SAM" id="Phobius"/>
    </source>
</evidence>
<feature type="transmembrane region" description="Helical" evidence="2">
    <location>
        <begin position="242"/>
        <end position="264"/>
    </location>
</feature>
<dbReference type="OrthoDB" id="5381491at2"/>
<dbReference type="RefSeq" id="WP_133535676.1">
    <property type="nucleotide sequence ID" value="NZ_SNYH01000003.1"/>
</dbReference>
<name>A0A4R6TG44_9FLAO</name>
<evidence type="ECO:0000256" key="1">
    <source>
        <dbReference type="SAM" id="Coils"/>
    </source>
</evidence>
<dbReference type="PROSITE" id="PS51257">
    <property type="entry name" value="PROKAR_LIPOPROTEIN"/>
    <property type="match status" value="1"/>
</dbReference>
<keyword evidence="5" id="KW-1185">Reference proteome</keyword>
<feature type="domain" description="DUF4349" evidence="3">
    <location>
        <begin position="59"/>
        <end position="264"/>
    </location>
</feature>
<keyword evidence="1" id="KW-0175">Coiled coil</keyword>
<accession>A0A4R6TG44</accession>
<reference evidence="4 5" key="1">
    <citation type="submission" date="2019-03" db="EMBL/GenBank/DDBJ databases">
        <title>Genomic Encyclopedia of Type Strains, Phase III (KMG-III): the genomes of soil and plant-associated and newly described type strains.</title>
        <authorList>
            <person name="Whitman W."/>
        </authorList>
    </citation>
    <scope>NUCLEOTIDE SEQUENCE [LARGE SCALE GENOMIC DNA]</scope>
    <source>
        <strain evidence="4 5">CECT 8283</strain>
    </source>
</reference>
<sequence>MRIISFFFGTVLLLISCNNKGENTNSYASLKNSKNFDVVEEVIESSENITDNKEVTIERKLIKTGDISFETDDLLETRNHIEQAVKKYNGYISADNEYKSSQNITSNLTVRIPSENFDPFLNEISSKVERFDNKNISVNDVTEQFLDVQARLKVKKELEQRYSEILKKASSVKEILEVERELTNVRSEIESMEGRLKYLQNQVSFSTLTIRFYKEEVSKAYSKTFGRRIADAFTNGINNVKWFFIGLVNIWPFILLIVLLIVFIRKRIKRKE</sequence>
<dbReference type="Pfam" id="PF14257">
    <property type="entry name" value="DUF4349"/>
    <property type="match status" value="1"/>
</dbReference>
<dbReference type="AlphaFoldDB" id="A0A4R6TG44"/>
<dbReference type="EMBL" id="SNYH01000003">
    <property type="protein sequence ID" value="TDQ27696.1"/>
    <property type="molecule type" value="Genomic_DNA"/>
</dbReference>
<evidence type="ECO:0000313" key="5">
    <source>
        <dbReference type="Proteomes" id="UP000295390"/>
    </source>
</evidence>
<protein>
    <submittedName>
        <fullName evidence="4">Uncharacterized protein DUF4349</fullName>
    </submittedName>
</protein>
<proteinExistence type="predicted"/>
<evidence type="ECO:0000313" key="4">
    <source>
        <dbReference type="EMBL" id="TDQ27696.1"/>
    </source>
</evidence>
<dbReference type="InterPro" id="IPR025645">
    <property type="entry name" value="DUF4349"/>
</dbReference>
<keyword evidence="2" id="KW-0812">Transmembrane</keyword>
<feature type="coiled-coil region" evidence="1">
    <location>
        <begin position="155"/>
        <end position="202"/>
    </location>
</feature>
<keyword evidence="2" id="KW-1133">Transmembrane helix</keyword>
<keyword evidence="2" id="KW-0472">Membrane</keyword>
<gene>
    <name evidence="4" type="ORF">DFQ07_1547</name>
</gene>
<dbReference type="Proteomes" id="UP000295390">
    <property type="component" value="Unassembled WGS sequence"/>
</dbReference>